<feature type="compositionally biased region" description="Basic and acidic residues" evidence="1">
    <location>
        <begin position="707"/>
        <end position="716"/>
    </location>
</feature>
<dbReference type="Proteomes" id="UP000008909">
    <property type="component" value="Unassembled WGS sequence"/>
</dbReference>
<feature type="compositionally biased region" description="Polar residues" evidence="1">
    <location>
        <begin position="720"/>
        <end position="731"/>
    </location>
</feature>
<feature type="compositionally biased region" description="Polar residues" evidence="1">
    <location>
        <begin position="469"/>
        <end position="482"/>
    </location>
</feature>
<feature type="compositionally biased region" description="Basic and acidic residues" evidence="1">
    <location>
        <begin position="732"/>
        <end position="741"/>
    </location>
</feature>
<organism evidence="2 3">
    <name type="scientific">Clonorchis sinensis</name>
    <name type="common">Chinese liver fluke</name>
    <dbReference type="NCBI Taxonomy" id="79923"/>
    <lineage>
        <taxon>Eukaryota</taxon>
        <taxon>Metazoa</taxon>
        <taxon>Spiralia</taxon>
        <taxon>Lophotrochozoa</taxon>
        <taxon>Platyhelminthes</taxon>
        <taxon>Trematoda</taxon>
        <taxon>Digenea</taxon>
        <taxon>Opisthorchiida</taxon>
        <taxon>Opisthorchiata</taxon>
        <taxon>Opisthorchiidae</taxon>
        <taxon>Clonorchis</taxon>
    </lineage>
</organism>
<feature type="compositionally biased region" description="Polar residues" evidence="1">
    <location>
        <begin position="787"/>
        <end position="798"/>
    </location>
</feature>
<evidence type="ECO:0000256" key="1">
    <source>
        <dbReference type="SAM" id="MobiDB-lite"/>
    </source>
</evidence>
<reference evidence="2" key="1">
    <citation type="journal article" date="2011" name="Genome Biol.">
        <title>The draft genome of the carcinogenic human liver fluke Clonorchis sinensis.</title>
        <authorList>
            <person name="Wang X."/>
            <person name="Chen W."/>
            <person name="Huang Y."/>
            <person name="Sun J."/>
            <person name="Men J."/>
            <person name="Liu H."/>
            <person name="Luo F."/>
            <person name="Guo L."/>
            <person name="Lv X."/>
            <person name="Deng C."/>
            <person name="Zhou C."/>
            <person name="Fan Y."/>
            <person name="Li X."/>
            <person name="Huang L."/>
            <person name="Hu Y."/>
            <person name="Liang C."/>
            <person name="Hu X."/>
            <person name="Xu J."/>
            <person name="Yu X."/>
        </authorList>
    </citation>
    <scope>NUCLEOTIDE SEQUENCE [LARGE SCALE GENOMIC DNA]</scope>
    <source>
        <strain evidence="2">Henan</strain>
    </source>
</reference>
<keyword evidence="3" id="KW-1185">Reference proteome</keyword>
<dbReference type="AlphaFoldDB" id="H2KU94"/>
<dbReference type="EMBL" id="DF144031">
    <property type="protein sequence ID" value="GAA35783.2"/>
    <property type="molecule type" value="Genomic_DNA"/>
</dbReference>
<name>H2KU94_CLOSI</name>
<evidence type="ECO:0000313" key="2">
    <source>
        <dbReference type="EMBL" id="GAA35783.2"/>
    </source>
</evidence>
<feature type="region of interest" description="Disordered" evidence="1">
    <location>
        <begin position="466"/>
        <end position="525"/>
    </location>
</feature>
<sequence>MEPWRGNRQWFSSMRLSNKSWLYGNEPLMLNDDDMLPILMIMSRRSSGLIPYYGIYTCDKNLVDREYAEDVIRNFEEEEKAQMLLDELTKVIPSSVNQETFSARRHDGYLSDGHQAIWTHPVKALKTEQIFGILIELLGCPNEGWAKNAYFGLLDIIKHGDEKQVNDGLKGNGVYAFRKLFSSSPHNSTTWDGFVAGLDIYERLICLNPTSRKLCVTAFRQILRPLFDLYRKRENAMKFGVPNEDLGGFLVSKNAQLSDTLQVRRPHHKQRNAPFYGETTVRRVFGRLTQLPFEVTLNSWLHRIEAMVALHAGVNSDEHEYIVAHIKRWCPTYEALKVPSRKQPKRTNTKKRPKKRTLAQIVLDDADESAARKKSEVRQSPPRHGPLFCFSGPPEECATQQYMAHVHEVKIESDVPVDLKNDHSECDISEEPNPSCLKRRAASIINKVLMGLEDIKEGAHIVMGKRSSEPFTSTTRDISSTDELPVDLQPFKSKTSGDNQEPHSKPPHFVSQLTSDRPNKRSSDDYAMAEDVDFRGGEDSDKTDDVLESKTDQYVDVFKIKPITIREDPSSLIVNRSEGTHGIMGIDYLGGAEEVSIAQSSLSGELDDSQEYHFMIVESSAVAEVNAEEYVVNKSPKQPAVEWKQQKKTTLDEIHNTDEALKQLKSPEHSLSLPTQLLIPKAIERPESLSCNPEEIPVTRSQKARFKLTDTPESDGRMTASVQTSLENGTEISDRKLELKIRVKSPPKNKSPTPNTDAESDFTSEIKHLVTSCVTAAIKRALQMYQSDQPQNGPSNNDPKSDESLNGLDQPETTLVEVMEIFHGIQSPVLHSPVYQSPDHTGRIDVEERNREPVPFSLIKAAPSAESSSSVYKENTGLLFPLVPLKHEQDSLDQLGVFDTGQNAECSHPQQHARESYTMSMPVNLIIEAMEEQMDSTADTPVIPFSLSGTIKLHELLRRNPDLSSFLMKKLDGTGTTIYQTLESCQDVNNEPISFPKELSSQKLQFIPTELSVPVNLEDLETVGLSGPRKNSTDASVGPDTQERHAVRLRIQLQANASWIDDSMPYPVDIDTQICTNVSKLEINHIGGKPPETLHETASSQEVT</sequence>
<proteinExistence type="predicted"/>
<gene>
    <name evidence="2" type="ORF">CLF_108226</name>
</gene>
<accession>H2KU94</accession>
<protein>
    <submittedName>
        <fullName evidence="2">Uncharacterized protein</fullName>
    </submittedName>
</protein>
<feature type="region of interest" description="Disordered" evidence="1">
    <location>
        <begin position="369"/>
        <end position="389"/>
    </location>
</feature>
<evidence type="ECO:0000313" key="3">
    <source>
        <dbReference type="Proteomes" id="UP000008909"/>
    </source>
</evidence>
<feature type="region of interest" description="Disordered" evidence="1">
    <location>
        <begin position="787"/>
        <end position="808"/>
    </location>
</feature>
<feature type="region of interest" description="Disordered" evidence="1">
    <location>
        <begin position="689"/>
        <end position="761"/>
    </location>
</feature>